<evidence type="ECO:0000256" key="4">
    <source>
        <dbReference type="ARBA" id="ARBA00023002"/>
    </source>
</evidence>
<comment type="similarity">
    <text evidence="6">Belongs to the DyP-type peroxidase family.</text>
</comment>
<evidence type="ECO:0000256" key="2">
    <source>
        <dbReference type="ARBA" id="ARBA00022559"/>
    </source>
</evidence>
<dbReference type="GO" id="GO:0005829">
    <property type="term" value="C:cytosol"/>
    <property type="evidence" value="ECO:0000318"/>
    <property type="project" value="GO_Central"/>
</dbReference>
<dbReference type="Pfam" id="PF04261">
    <property type="entry name" value="Dyp_perox_N"/>
    <property type="match status" value="1"/>
</dbReference>
<evidence type="ECO:0000256" key="1">
    <source>
        <dbReference type="ARBA" id="ARBA00001970"/>
    </source>
</evidence>
<dbReference type="GO" id="GO:0004601">
    <property type="term" value="F:peroxidase activity"/>
    <property type="evidence" value="ECO:0000318"/>
    <property type="project" value="GO_Central"/>
</dbReference>
<dbReference type="PANTHER" id="PTHR30521:SF0">
    <property type="entry name" value="DYP-TYPE PEROXIDASE FAMILY PROTEIN"/>
    <property type="match status" value="1"/>
</dbReference>
<dbReference type="Proteomes" id="UP000009022">
    <property type="component" value="Unassembled WGS sequence"/>
</dbReference>
<dbReference type="eggNOG" id="ENOG502RQ5D">
    <property type="taxonomic scope" value="Eukaryota"/>
</dbReference>
<reference evidence="9 10" key="1">
    <citation type="journal article" date="2008" name="Nature">
        <title>The Trichoplax genome and the nature of placozoans.</title>
        <authorList>
            <person name="Srivastava M."/>
            <person name="Begovic E."/>
            <person name="Chapman J."/>
            <person name="Putnam N.H."/>
            <person name="Hellsten U."/>
            <person name="Kawashima T."/>
            <person name="Kuo A."/>
            <person name="Mitros T."/>
            <person name="Salamov A."/>
            <person name="Carpenter M.L."/>
            <person name="Signorovitch A.Y."/>
            <person name="Moreno M.A."/>
            <person name="Kamm K."/>
            <person name="Grimwood J."/>
            <person name="Schmutz J."/>
            <person name="Shapiro H."/>
            <person name="Grigoriev I.V."/>
            <person name="Buss L.W."/>
            <person name="Schierwater B."/>
            <person name="Dellaporta S.L."/>
            <person name="Rokhsar D.S."/>
        </authorList>
    </citation>
    <scope>NUCLEOTIDE SEQUENCE [LARGE SCALE GENOMIC DNA]</scope>
    <source>
        <strain evidence="9 10">Grell-BS-1999</strain>
    </source>
</reference>
<dbReference type="GeneID" id="6750015"/>
<evidence type="ECO:0000259" key="7">
    <source>
        <dbReference type="Pfam" id="PF04261"/>
    </source>
</evidence>
<dbReference type="OMA" id="QQEAIIG"/>
<dbReference type="NCBIfam" id="TIGR01413">
    <property type="entry name" value="Dyp_perox_fam"/>
    <property type="match status" value="1"/>
</dbReference>
<dbReference type="InterPro" id="IPR048327">
    <property type="entry name" value="Dyp_perox_N"/>
</dbReference>
<dbReference type="GO" id="GO:0020037">
    <property type="term" value="F:heme binding"/>
    <property type="evidence" value="ECO:0000318"/>
    <property type="project" value="GO_Central"/>
</dbReference>
<name>B3RLX2_TRIAD</name>
<dbReference type="KEGG" id="tad:TRIADDRAFT_20245"/>
<dbReference type="EMBL" id="DS985241">
    <property type="protein sequence ID" value="EDV28861.1"/>
    <property type="molecule type" value="Genomic_DNA"/>
</dbReference>
<evidence type="ECO:0000313" key="9">
    <source>
        <dbReference type="EMBL" id="EDV28861.1"/>
    </source>
</evidence>
<dbReference type="STRING" id="10228.B3RLX2"/>
<dbReference type="PhylomeDB" id="B3RLX2"/>
<organism evidence="9 10">
    <name type="scientific">Trichoplax adhaerens</name>
    <name type="common">Trichoplax reptans</name>
    <dbReference type="NCBI Taxonomy" id="10228"/>
    <lineage>
        <taxon>Eukaryota</taxon>
        <taxon>Metazoa</taxon>
        <taxon>Placozoa</taxon>
        <taxon>Uniplacotomia</taxon>
        <taxon>Trichoplacea</taxon>
        <taxon>Trichoplacidae</taxon>
        <taxon>Trichoplax</taxon>
    </lineage>
</organism>
<protein>
    <recommendedName>
        <fullName evidence="11">Dyp-type peroxidase</fullName>
    </recommendedName>
</protein>
<comment type="cofactor">
    <cofactor evidence="1">
        <name>heme b</name>
        <dbReference type="ChEBI" id="CHEBI:60344"/>
    </cofactor>
</comment>
<proteinExistence type="inferred from homology"/>
<dbReference type="OrthoDB" id="76259at2759"/>
<keyword evidence="5" id="KW-0408">Iron</keyword>
<dbReference type="AlphaFoldDB" id="B3RLX2"/>
<evidence type="ECO:0000256" key="3">
    <source>
        <dbReference type="ARBA" id="ARBA00022723"/>
    </source>
</evidence>
<evidence type="ECO:0008006" key="11">
    <source>
        <dbReference type="Google" id="ProtNLM"/>
    </source>
</evidence>
<sequence>VISLTKEHALYLWIHVKGTADPKACAKVAANVQKYVDGIIPPKEADENDEIWAGVAFGPSFYARCGGTVHENYDYPHRSGKNGDLPSTGGDIFVHAKSNSRGGLYELAQAVLKNLPEGSVENVEEVYGFVYKNGRDLSGFIDGTENPADDESRTEVAINKETGGSYLITQRWIHKFNVINNTKVSTMENWVGRNIDDSTEQRRKSVTSHVARMTNGSQFNAAKPYQIVRQSQPYGLSSKESGLFFIAYAASPKNFEYMLGRMVGEGRDNLSDDIMLLTKCVTGTYWYAPSLSELAKLK</sequence>
<dbReference type="InParanoid" id="B3RLX2"/>
<feature type="domain" description="Dyp-type peroxidase C-terminal" evidence="8">
    <location>
        <begin position="135"/>
        <end position="291"/>
    </location>
</feature>
<dbReference type="SUPFAM" id="SSF54909">
    <property type="entry name" value="Dimeric alpha+beta barrel"/>
    <property type="match status" value="1"/>
</dbReference>
<keyword evidence="3" id="KW-0479">Metal-binding</keyword>
<evidence type="ECO:0000313" key="10">
    <source>
        <dbReference type="Proteomes" id="UP000009022"/>
    </source>
</evidence>
<dbReference type="GO" id="GO:0046872">
    <property type="term" value="F:metal ion binding"/>
    <property type="evidence" value="ECO:0007669"/>
    <property type="project" value="UniProtKB-KW"/>
</dbReference>
<evidence type="ECO:0000256" key="5">
    <source>
        <dbReference type="ARBA" id="ARBA00023004"/>
    </source>
</evidence>
<evidence type="ECO:0000256" key="6">
    <source>
        <dbReference type="ARBA" id="ARBA00025737"/>
    </source>
</evidence>
<keyword evidence="2" id="KW-0575">Peroxidase</keyword>
<evidence type="ECO:0000259" key="8">
    <source>
        <dbReference type="Pfam" id="PF20628"/>
    </source>
</evidence>
<dbReference type="CTD" id="6750015"/>
<dbReference type="InterPro" id="IPR011008">
    <property type="entry name" value="Dimeric_a/b-barrel"/>
</dbReference>
<feature type="non-terminal residue" evidence="9">
    <location>
        <position position="1"/>
    </location>
</feature>
<keyword evidence="4" id="KW-0560">Oxidoreductase</keyword>
<dbReference type="Pfam" id="PF20628">
    <property type="entry name" value="Dyp_perox_C"/>
    <property type="match status" value="1"/>
</dbReference>
<dbReference type="RefSeq" id="XP_002108063.1">
    <property type="nucleotide sequence ID" value="XM_002108027.1"/>
</dbReference>
<dbReference type="PANTHER" id="PTHR30521">
    <property type="entry name" value="DEFERROCHELATASE/PEROXIDASE"/>
    <property type="match status" value="1"/>
</dbReference>
<accession>B3RLX2</accession>
<dbReference type="PROSITE" id="PS51404">
    <property type="entry name" value="DYP_PEROXIDASE"/>
    <property type="match status" value="1"/>
</dbReference>
<dbReference type="HOGENOM" id="CLU_044178_2_0_1"/>
<gene>
    <name evidence="9" type="ORF">TRIADDRAFT_20245</name>
</gene>
<dbReference type="InterPro" id="IPR048328">
    <property type="entry name" value="Dyp_perox_C"/>
</dbReference>
<keyword evidence="10" id="KW-1185">Reference proteome</keyword>
<feature type="domain" description="Dyp-type peroxidase N-terminal" evidence="7">
    <location>
        <begin position="49"/>
        <end position="129"/>
    </location>
</feature>
<dbReference type="InterPro" id="IPR006314">
    <property type="entry name" value="Dyp_peroxidase"/>
</dbReference>